<dbReference type="EMBL" id="RBAM01000040">
    <property type="protein sequence ID" value="RKN59655.1"/>
    <property type="molecule type" value="Genomic_DNA"/>
</dbReference>
<gene>
    <name evidence="1" type="ORF">D7231_34125</name>
</gene>
<proteinExistence type="predicted"/>
<accession>A0A3B0AFY2</accession>
<dbReference type="Proteomes" id="UP000270343">
    <property type="component" value="Unassembled WGS sequence"/>
</dbReference>
<evidence type="ECO:0008006" key="3">
    <source>
        <dbReference type="Google" id="ProtNLM"/>
    </source>
</evidence>
<protein>
    <recommendedName>
        <fullName evidence="3">Aminoglycoside phosphotransferase</fullName>
    </recommendedName>
</protein>
<dbReference type="AlphaFoldDB" id="A0A3B0AFY2"/>
<evidence type="ECO:0000313" key="1">
    <source>
        <dbReference type="EMBL" id="RKN59655.1"/>
    </source>
</evidence>
<evidence type="ECO:0000313" key="2">
    <source>
        <dbReference type="Proteomes" id="UP000270343"/>
    </source>
</evidence>
<sequence length="280" mass="29936">MYAPPDDATRARMAAALAEGARRLGVMPSGPLSWGWQGCTIGSPAGDRWLRIDSSTPGGTLRRAPGEGAAGAEQLLPAAVPRPRLHGTAAWVSGGYTYEAELSDLVTVPVISPGRCDLTTDPGLPEHWWTNLRQALGLLAASEAGMRITVRDTWAARAFPHYLGIPAPDTIERTTGHGDLQWANITGPPLTLLDWERWGRVPVGFDAGLLHACSLAVPAVADRIRSLFDDVLDTEAGRIGELCALAEMLQAVARGWYPELAEPLTTRAQQLTGTRPPESP</sequence>
<dbReference type="RefSeq" id="WP_120760164.1">
    <property type="nucleotide sequence ID" value="NZ_RBAM01000040.1"/>
</dbReference>
<organism evidence="1 2">
    <name type="scientific">Streptomyces klenkii</name>
    <dbReference type="NCBI Taxonomy" id="1420899"/>
    <lineage>
        <taxon>Bacteria</taxon>
        <taxon>Bacillati</taxon>
        <taxon>Actinomycetota</taxon>
        <taxon>Actinomycetes</taxon>
        <taxon>Kitasatosporales</taxon>
        <taxon>Streptomycetaceae</taxon>
        <taxon>Streptomyces</taxon>
    </lineage>
</organism>
<name>A0A3B0AFY2_9ACTN</name>
<comment type="caution">
    <text evidence="1">The sequence shown here is derived from an EMBL/GenBank/DDBJ whole genome shotgun (WGS) entry which is preliminary data.</text>
</comment>
<reference evidence="1 2" key="1">
    <citation type="journal article" date="2015" name="Antonie Van Leeuwenhoek">
        <title>Streptomyces klenkii sp. nov., isolated from deep marine sediment.</title>
        <authorList>
            <person name="Veyisoglu A."/>
            <person name="Sahin N."/>
        </authorList>
    </citation>
    <scope>NUCLEOTIDE SEQUENCE [LARGE SCALE GENOMIC DNA]</scope>
    <source>
        <strain evidence="1 2">KCTC 29202</strain>
    </source>
</reference>
<dbReference type="OrthoDB" id="3680308at2"/>
<keyword evidence="2" id="KW-1185">Reference proteome</keyword>